<dbReference type="SUPFAM" id="SSF54593">
    <property type="entry name" value="Glyoxalase/Bleomycin resistance protein/Dihydroxybiphenyl dioxygenase"/>
    <property type="match status" value="1"/>
</dbReference>
<evidence type="ECO:0000313" key="3">
    <source>
        <dbReference type="EMBL" id="PKB30534.1"/>
    </source>
</evidence>
<dbReference type="GeneID" id="98053928"/>
<gene>
    <name evidence="3" type="ORF">ATL51_2204</name>
    <name evidence="2" type="ORF">HDA37_004236</name>
</gene>
<dbReference type="AlphaFoldDB" id="A0A852W9D9"/>
<accession>A0AA44ZP84</accession>
<name>A0A852W9D9_PSEA5</name>
<reference evidence="2 5" key="1">
    <citation type="submission" date="2020-07" db="EMBL/GenBank/DDBJ databases">
        <title>Sequencing the genomes of 1000 actinobacteria strains.</title>
        <authorList>
            <person name="Klenk H.-P."/>
        </authorList>
    </citation>
    <scope>NUCLEOTIDE SEQUENCE [LARGE SCALE GENOMIC DNA]</scope>
    <source>
        <strain evidence="3 4">DSM 44104</strain>
        <strain evidence="2 5">DSM 44749</strain>
    </source>
</reference>
<dbReference type="EMBL" id="JACCCZ010000001">
    <property type="protein sequence ID" value="NYG03951.1"/>
    <property type="molecule type" value="Genomic_DNA"/>
</dbReference>
<sequence length="131" mass="14215">MPEFPAIHHLALSVTDLEVSEAWYSKLIGSEPAMTLSDGPFHRRVFALPSGQLLGLTRHDSVDTGDAFAPDRPGMDHVGFGVADRAEIELWRDHLDSVGIAHDGIVEADYGLALSFKDPDGNALEFFVLAS</sequence>
<dbReference type="InterPro" id="IPR037523">
    <property type="entry name" value="VOC_core"/>
</dbReference>
<accession>A0A852W9D9</accession>
<dbReference type="Pfam" id="PF00903">
    <property type="entry name" value="Glyoxalase"/>
    <property type="match status" value="1"/>
</dbReference>
<organism evidence="2 5">
    <name type="scientific">Pseudonocardia alni</name>
    <name type="common">Amycolata alni</name>
    <dbReference type="NCBI Taxonomy" id="33907"/>
    <lineage>
        <taxon>Bacteria</taxon>
        <taxon>Bacillati</taxon>
        <taxon>Actinomycetota</taxon>
        <taxon>Actinomycetes</taxon>
        <taxon>Pseudonocardiales</taxon>
        <taxon>Pseudonocardiaceae</taxon>
        <taxon>Pseudonocardia</taxon>
    </lineage>
</organism>
<evidence type="ECO:0000313" key="4">
    <source>
        <dbReference type="Proteomes" id="UP000232453"/>
    </source>
</evidence>
<dbReference type="EMBL" id="PHUJ01000003">
    <property type="protein sequence ID" value="PKB30534.1"/>
    <property type="molecule type" value="Genomic_DNA"/>
</dbReference>
<dbReference type="Gene3D" id="3.10.180.10">
    <property type="entry name" value="2,3-Dihydroxybiphenyl 1,2-Dioxygenase, domain 1"/>
    <property type="match status" value="1"/>
</dbReference>
<evidence type="ECO:0000313" key="2">
    <source>
        <dbReference type="EMBL" id="NYG03951.1"/>
    </source>
</evidence>
<dbReference type="InterPro" id="IPR004360">
    <property type="entry name" value="Glyas_Fos-R_dOase_dom"/>
</dbReference>
<dbReference type="PROSITE" id="PS51819">
    <property type="entry name" value="VOC"/>
    <property type="match status" value="1"/>
</dbReference>
<dbReference type="InterPro" id="IPR029068">
    <property type="entry name" value="Glyas_Bleomycin-R_OHBP_Dase"/>
</dbReference>
<evidence type="ECO:0000313" key="5">
    <source>
        <dbReference type="Proteomes" id="UP000549695"/>
    </source>
</evidence>
<dbReference type="RefSeq" id="WP_083659162.1">
    <property type="nucleotide sequence ID" value="NZ_BAAAJZ010000003.1"/>
</dbReference>
<feature type="domain" description="VOC" evidence="1">
    <location>
        <begin position="6"/>
        <end position="129"/>
    </location>
</feature>
<dbReference type="CDD" id="cd06587">
    <property type="entry name" value="VOC"/>
    <property type="match status" value="1"/>
</dbReference>
<dbReference type="GO" id="GO:0016829">
    <property type="term" value="F:lyase activity"/>
    <property type="evidence" value="ECO:0007669"/>
    <property type="project" value="UniProtKB-KW"/>
</dbReference>
<dbReference type="Proteomes" id="UP000549695">
    <property type="component" value="Unassembled WGS sequence"/>
</dbReference>
<evidence type="ECO:0000259" key="1">
    <source>
        <dbReference type="PROSITE" id="PS51819"/>
    </source>
</evidence>
<comment type="caution">
    <text evidence="2">The sequence shown here is derived from an EMBL/GenBank/DDBJ whole genome shotgun (WGS) entry which is preliminary data.</text>
</comment>
<keyword evidence="3" id="KW-0456">Lyase</keyword>
<protein>
    <submittedName>
        <fullName evidence="3">Catechol 2,3-dioxygenase-like lactoylglutathione lyase family enzyme</fullName>
    </submittedName>
    <submittedName>
        <fullName evidence="2">Catechol-2,3-dioxygenase</fullName>
    </submittedName>
</protein>
<dbReference type="Proteomes" id="UP000232453">
    <property type="component" value="Unassembled WGS sequence"/>
</dbReference>
<proteinExistence type="predicted"/>
<keyword evidence="5" id="KW-1185">Reference proteome</keyword>